<organism evidence="3 4">
    <name type="scientific">Gigaspora margarita</name>
    <dbReference type="NCBI Taxonomy" id="4874"/>
    <lineage>
        <taxon>Eukaryota</taxon>
        <taxon>Fungi</taxon>
        <taxon>Fungi incertae sedis</taxon>
        <taxon>Mucoromycota</taxon>
        <taxon>Glomeromycotina</taxon>
        <taxon>Glomeromycetes</taxon>
        <taxon>Diversisporales</taxon>
        <taxon>Gigasporaceae</taxon>
        <taxon>Gigaspora</taxon>
    </lineage>
</organism>
<dbReference type="Gene3D" id="3.40.50.150">
    <property type="entry name" value="Vaccinia Virus protein VP39"/>
    <property type="match status" value="1"/>
</dbReference>
<reference evidence="3 4" key="1">
    <citation type="submission" date="2021-06" db="EMBL/GenBank/DDBJ databases">
        <authorList>
            <person name="Kallberg Y."/>
            <person name="Tangrot J."/>
            <person name="Rosling A."/>
        </authorList>
    </citation>
    <scope>NUCLEOTIDE SEQUENCE [LARGE SCALE GENOMIC DNA]</scope>
    <source>
        <strain evidence="3 4">120-4 pot B 10/14</strain>
    </source>
</reference>
<evidence type="ECO:0000313" key="3">
    <source>
        <dbReference type="EMBL" id="CAG8810585.1"/>
    </source>
</evidence>
<dbReference type="Pfam" id="PF13649">
    <property type="entry name" value="Methyltransf_25"/>
    <property type="match status" value="1"/>
</dbReference>
<dbReference type="SUPFAM" id="SSF53335">
    <property type="entry name" value="S-adenosyl-L-methionine-dependent methyltransferases"/>
    <property type="match status" value="1"/>
</dbReference>
<gene>
    <name evidence="3" type="ORF">GMARGA_LOCUS25123</name>
</gene>
<feature type="region of interest" description="Disordered" evidence="1">
    <location>
        <begin position="1"/>
        <end position="23"/>
    </location>
</feature>
<evidence type="ECO:0000313" key="4">
    <source>
        <dbReference type="Proteomes" id="UP000789901"/>
    </source>
</evidence>
<dbReference type="Proteomes" id="UP000789901">
    <property type="component" value="Unassembled WGS sequence"/>
</dbReference>
<proteinExistence type="predicted"/>
<dbReference type="PANTHER" id="PTHR43591:SF105">
    <property type="entry name" value="METHYLTRANSFERASE DOMAIN-CONTAINING PROTEIN-RELATED"/>
    <property type="match status" value="1"/>
</dbReference>
<protein>
    <submittedName>
        <fullName evidence="3">31810_t:CDS:1</fullName>
    </submittedName>
</protein>
<dbReference type="InterPro" id="IPR029063">
    <property type="entry name" value="SAM-dependent_MTases_sf"/>
</dbReference>
<evidence type="ECO:0000259" key="2">
    <source>
        <dbReference type="Pfam" id="PF13649"/>
    </source>
</evidence>
<evidence type="ECO:0000256" key="1">
    <source>
        <dbReference type="SAM" id="MobiDB-lite"/>
    </source>
</evidence>
<dbReference type="InterPro" id="IPR041698">
    <property type="entry name" value="Methyltransf_25"/>
</dbReference>
<comment type="caution">
    <text evidence="3">The sequence shown here is derived from an EMBL/GenBank/DDBJ whole genome shotgun (WGS) entry which is preliminary data.</text>
</comment>
<dbReference type="CDD" id="cd02440">
    <property type="entry name" value="AdoMet_MTases"/>
    <property type="match status" value="1"/>
</dbReference>
<name>A0ABN7W0W9_GIGMA</name>
<dbReference type="EMBL" id="CAJVQB010027466">
    <property type="protein sequence ID" value="CAG8810585.1"/>
    <property type="molecule type" value="Genomic_DNA"/>
</dbReference>
<feature type="domain" description="Methyltransferase" evidence="2">
    <location>
        <begin position="100"/>
        <end position="185"/>
    </location>
</feature>
<dbReference type="PANTHER" id="PTHR43591">
    <property type="entry name" value="METHYLTRANSFERASE"/>
    <property type="match status" value="1"/>
</dbReference>
<accession>A0ABN7W0W9</accession>
<sequence length="293" mass="33216">MGNVPSRKVIRKNKDDNIPQEDPNIIPADLTGNGICIRADSSVKIIGGRPYLDEEVSTYICPTDWEEADRVQMCHFILKKLLDGNYAANLSDIIKPDSKILDIGCGPVAQQFPEAEVYGVDIVSSFPNEIKPSNCYFQLCNVLEGLPFPNNEFDYVFMRHMIPALKKDQWVPLFDEIMRVLKPGGVVESVEFEWGAKSMGPVHTQLVTQWYTGFQNVTCIRKFVPLGKWDEKLGNITEIWTANLAQMAAGMKSLSAQILGITEEEWMNTVDTMLQEFDEYRTYQEHLIILATK</sequence>
<keyword evidence="4" id="KW-1185">Reference proteome</keyword>